<dbReference type="SMART" id="SM00028">
    <property type="entry name" value="TPR"/>
    <property type="match status" value="5"/>
</dbReference>
<proteinExistence type="predicted"/>
<dbReference type="Pfam" id="PF13181">
    <property type="entry name" value="TPR_8"/>
    <property type="match status" value="1"/>
</dbReference>
<dbReference type="PANTHER" id="PTHR43630:SF2">
    <property type="entry name" value="GLYCOSYLTRANSFERASE"/>
    <property type="match status" value="1"/>
</dbReference>
<reference evidence="3" key="1">
    <citation type="submission" date="2021-04" db="EMBL/GenBank/DDBJ databases">
        <title>Genome sequence of Woronichinia naegeliana from Washington state freshwater lake bloom.</title>
        <authorList>
            <person name="Dreher T.W."/>
        </authorList>
    </citation>
    <scope>NUCLEOTIDE SEQUENCE</scope>
    <source>
        <strain evidence="3">WA131</strain>
    </source>
</reference>
<feature type="repeat" description="TPR" evidence="1">
    <location>
        <begin position="277"/>
        <end position="310"/>
    </location>
</feature>
<dbReference type="PANTHER" id="PTHR43630">
    <property type="entry name" value="POLY-BETA-1,6-N-ACETYL-D-GLUCOSAMINE SYNTHASE"/>
    <property type="match status" value="1"/>
</dbReference>
<dbReference type="InterPro" id="IPR001173">
    <property type="entry name" value="Glyco_trans_2-like"/>
</dbReference>
<keyword evidence="1" id="KW-0802">TPR repeat</keyword>
<protein>
    <submittedName>
        <fullName evidence="3">Tetratricopeptide repeat protein</fullName>
    </submittedName>
</protein>
<dbReference type="AlphaFoldDB" id="A0A977KU76"/>
<organism evidence="3">
    <name type="scientific">Woronichinia naegeliana WA131</name>
    <dbReference type="NCBI Taxonomy" id="2824559"/>
    <lineage>
        <taxon>Bacteria</taxon>
        <taxon>Bacillati</taxon>
        <taxon>Cyanobacteriota</taxon>
        <taxon>Cyanophyceae</taxon>
        <taxon>Synechococcales</taxon>
        <taxon>Coelosphaeriaceae</taxon>
        <taxon>Woronichinia</taxon>
    </lineage>
</organism>
<feature type="repeat" description="TPR" evidence="1">
    <location>
        <begin position="345"/>
        <end position="378"/>
    </location>
</feature>
<dbReference type="Pfam" id="PF13174">
    <property type="entry name" value="TPR_6"/>
    <property type="match status" value="1"/>
</dbReference>
<dbReference type="EMBL" id="CP073041">
    <property type="protein sequence ID" value="UXE59046.1"/>
    <property type="molecule type" value="Genomic_DNA"/>
</dbReference>
<dbReference type="InterPro" id="IPR019734">
    <property type="entry name" value="TPR_rpt"/>
</dbReference>
<evidence type="ECO:0000259" key="2">
    <source>
        <dbReference type="Pfam" id="PF00535"/>
    </source>
</evidence>
<dbReference type="PROSITE" id="PS50005">
    <property type="entry name" value="TPR"/>
    <property type="match status" value="3"/>
</dbReference>
<evidence type="ECO:0000313" key="3">
    <source>
        <dbReference type="EMBL" id="UXE59046.1"/>
    </source>
</evidence>
<dbReference type="Pfam" id="PF14559">
    <property type="entry name" value="TPR_19"/>
    <property type="match status" value="1"/>
</dbReference>
<dbReference type="Gene3D" id="3.90.550.10">
    <property type="entry name" value="Spore Coat Polysaccharide Biosynthesis Protein SpsA, Chain A"/>
    <property type="match status" value="1"/>
</dbReference>
<evidence type="ECO:0000256" key="1">
    <source>
        <dbReference type="PROSITE-ProRule" id="PRU00339"/>
    </source>
</evidence>
<dbReference type="Gene3D" id="1.25.40.10">
    <property type="entry name" value="Tetratricopeptide repeat domain"/>
    <property type="match status" value="2"/>
</dbReference>
<dbReference type="Pfam" id="PF13414">
    <property type="entry name" value="TPR_11"/>
    <property type="match status" value="1"/>
</dbReference>
<name>A0A977KU76_9CYAN</name>
<feature type="repeat" description="TPR" evidence="1">
    <location>
        <begin position="311"/>
        <end position="344"/>
    </location>
</feature>
<dbReference type="Proteomes" id="UP001065613">
    <property type="component" value="Chromosome"/>
</dbReference>
<dbReference type="InterPro" id="IPR029044">
    <property type="entry name" value="Nucleotide-diphossugar_trans"/>
</dbReference>
<dbReference type="KEGG" id="wna:KA717_24225"/>
<dbReference type="PROSITE" id="PS50293">
    <property type="entry name" value="TPR_REGION"/>
    <property type="match status" value="1"/>
</dbReference>
<dbReference type="InterPro" id="IPR011990">
    <property type="entry name" value="TPR-like_helical_dom_sf"/>
</dbReference>
<dbReference type="SUPFAM" id="SSF48452">
    <property type="entry name" value="TPR-like"/>
    <property type="match status" value="1"/>
</dbReference>
<feature type="domain" description="Glycosyltransferase 2-like" evidence="2">
    <location>
        <begin position="5"/>
        <end position="156"/>
    </location>
</feature>
<dbReference type="CDD" id="cd02511">
    <property type="entry name" value="Beta4Glucosyltransferase"/>
    <property type="match status" value="1"/>
</dbReference>
<dbReference type="Pfam" id="PF00535">
    <property type="entry name" value="Glycos_transf_2"/>
    <property type="match status" value="1"/>
</dbReference>
<sequence>MPNLSLCMIVHNEAANLPQCLDSVKSLVDEMVILDTGSQDDTVAITKSYGAKMIEGKWTEDFSVARNEALQSVTGDWVLVLDGDEQFNPRMAELVNQAIADDKNLVINLMRQEIGAAQSPYSAVSRLFRHHPAIRFNRPYHETIDDSVLALLKQEPQWQIVDLPGVAIIHHGYTAEAIQNLDKANRAKRLLEKAIAANPQDPYLCSKLGALYLQLENEKEGMKLLKQGLKVNKAQAPVRFELHYHLANAYNRQQKWELALKHYQKAINEPILLPLKLGALNNLGGLLQRLGDLSKAKKIYETVISIDPTLAVGYYNLGMVLKASNRLPEAIKAYQKAIALNPHYAEAYQNLGVTCFKAGLLPESLAAFKQAISLYESKSSPEAEKLRQSLQDMGMI</sequence>
<accession>A0A977KU76</accession>
<dbReference type="SUPFAM" id="SSF53448">
    <property type="entry name" value="Nucleotide-diphospho-sugar transferases"/>
    <property type="match status" value="1"/>
</dbReference>
<gene>
    <name evidence="3" type="ORF">KA717_24225</name>
</gene>